<accession>A0A6I2GML8</accession>
<evidence type="ECO:0000313" key="6">
    <source>
        <dbReference type="EMBL" id="MRI86469.1"/>
    </source>
</evidence>
<dbReference type="PROSITE" id="PS00211">
    <property type="entry name" value="ABC_TRANSPORTER_1"/>
    <property type="match status" value="1"/>
</dbReference>
<dbReference type="GO" id="GO:0005524">
    <property type="term" value="F:ATP binding"/>
    <property type="evidence" value="ECO:0007669"/>
    <property type="project" value="UniProtKB-KW"/>
</dbReference>
<dbReference type="PANTHER" id="PTHR43875">
    <property type="entry name" value="MALTODEXTRIN IMPORT ATP-BINDING PROTEIN MSMX"/>
    <property type="match status" value="1"/>
</dbReference>
<dbReference type="InterPro" id="IPR008995">
    <property type="entry name" value="Mo/tungstate-bd_C_term_dom"/>
</dbReference>
<keyword evidence="3 6" id="KW-0067">ATP-binding</keyword>
<name>A0A6I2GML8_9LACT</name>
<dbReference type="InterPro" id="IPR027417">
    <property type="entry name" value="P-loop_NTPase"/>
</dbReference>
<feature type="domain" description="ABC transporter" evidence="5">
    <location>
        <begin position="4"/>
        <end position="236"/>
    </location>
</feature>
<comment type="caution">
    <text evidence="6">The sequence shown here is derived from an EMBL/GenBank/DDBJ whole genome shotgun (WGS) entry which is preliminary data.</text>
</comment>
<dbReference type="PROSITE" id="PS50893">
    <property type="entry name" value="ABC_TRANSPORTER_2"/>
    <property type="match status" value="1"/>
</dbReference>
<evidence type="ECO:0000256" key="4">
    <source>
        <dbReference type="ARBA" id="ARBA00022967"/>
    </source>
</evidence>
<keyword evidence="7" id="KW-1185">Reference proteome</keyword>
<dbReference type="SUPFAM" id="SSF50331">
    <property type="entry name" value="MOP-like"/>
    <property type="match status" value="1"/>
</dbReference>
<evidence type="ECO:0000259" key="5">
    <source>
        <dbReference type="PROSITE" id="PS50893"/>
    </source>
</evidence>
<dbReference type="InterPro" id="IPR003593">
    <property type="entry name" value="AAA+_ATPase"/>
</dbReference>
<dbReference type="SUPFAM" id="SSF52540">
    <property type="entry name" value="P-loop containing nucleoside triphosphate hydrolases"/>
    <property type="match status" value="1"/>
</dbReference>
<dbReference type="CDD" id="cd03301">
    <property type="entry name" value="ABC_MalK_N"/>
    <property type="match status" value="1"/>
</dbReference>
<keyword evidence="4" id="KW-1278">Translocase</keyword>
<dbReference type="SMART" id="SM00382">
    <property type="entry name" value="AAA"/>
    <property type="match status" value="1"/>
</dbReference>
<keyword evidence="1" id="KW-0813">Transport</keyword>
<proteinExistence type="predicted"/>
<sequence>MANVELRQVTKSYDDRQSLAVKPLTFEIQDKEFLVIVGPSGCGKSTTLRMIAGLESITDGGLFIDNNLVNYVETKDRDIAMVFQNYALYPYMTIEENIAFPLKMQKVPRKFIKQRVQKVAEILQLSDLLKRKPDALSGGQRQRVALGRAMVRQPKVFLFDEPLSNLDAKLRVEMRAEIVKLHQQLDTTFIYVTHDQTEAMTMGDRIAVLNKGALEQLDSPIQLYENPRTKFVAEFIGNPQMNVFETQLIFDKQGQTGVSFNGSFAPLASSVFERMIIPGLYQDVYAGIRPEDLYLATAEETGTIRVQIENIEHLGHLRNVFFTVSDRDQTMVASLELGPDLTVGDTIYLKAAPDRWHLFDDATEESLLEPREI</sequence>
<evidence type="ECO:0000313" key="7">
    <source>
        <dbReference type="Proteomes" id="UP000430975"/>
    </source>
</evidence>
<protein>
    <submittedName>
        <fullName evidence="6">sn-glycerol-3-phosphate ABC transporter ATP-binding protein UgpC</fullName>
    </submittedName>
</protein>
<dbReference type="Proteomes" id="UP000430975">
    <property type="component" value="Unassembled WGS sequence"/>
</dbReference>
<gene>
    <name evidence="6" type="primary">ugpC</name>
    <name evidence="6" type="ORF">GIY09_11495</name>
</gene>
<dbReference type="Pfam" id="PF00005">
    <property type="entry name" value="ABC_tran"/>
    <property type="match status" value="1"/>
</dbReference>
<dbReference type="InterPro" id="IPR047641">
    <property type="entry name" value="ABC_transpr_MalK/UgpC-like"/>
</dbReference>
<dbReference type="Gene3D" id="2.40.50.100">
    <property type="match status" value="1"/>
</dbReference>
<organism evidence="6 7">
    <name type="scientific">Fundicoccus ignavus</name>
    <dbReference type="NCBI Taxonomy" id="2664442"/>
    <lineage>
        <taxon>Bacteria</taxon>
        <taxon>Bacillati</taxon>
        <taxon>Bacillota</taxon>
        <taxon>Bacilli</taxon>
        <taxon>Lactobacillales</taxon>
        <taxon>Aerococcaceae</taxon>
        <taxon>Fundicoccus</taxon>
    </lineage>
</organism>
<dbReference type="InterPro" id="IPR017871">
    <property type="entry name" value="ABC_transporter-like_CS"/>
</dbReference>
<dbReference type="GO" id="GO:0016887">
    <property type="term" value="F:ATP hydrolysis activity"/>
    <property type="evidence" value="ECO:0007669"/>
    <property type="project" value="InterPro"/>
</dbReference>
<dbReference type="InterPro" id="IPR013611">
    <property type="entry name" value="Transp-assoc_OB_typ2"/>
</dbReference>
<dbReference type="EMBL" id="WJQS01000016">
    <property type="protein sequence ID" value="MRI86469.1"/>
    <property type="molecule type" value="Genomic_DNA"/>
</dbReference>
<reference evidence="6 7" key="1">
    <citation type="submission" date="2019-11" db="EMBL/GenBank/DDBJ databases">
        <title>Characterisation of Fundicoccus ignavus gen. nov. sp. nov., a novel genus of the family Aerococcaceae isolated from bulk tank milk.</title>
        <authorList>
            <person name="Siebert A."/>
            <person name="Huptas C."/>
            <person name="Wenning M."/>
            <person name="Scherer S."/>
            <person name="Doll E.V."/>
        </authorList>
    </citation>
    <scope>NUCLEOTIDE SEQUENCE [LARGE SCALE GENOMIC DNA]</scope>
    <source>
        <strain evidence="6 7">WS4759</strain>
    </source>
</reference>
<dbReference type="PANTHER" id="PTHR43875:SF1">
    <property type="entry name" value="OSMOPROTECTIVE COMPOUNDS UPTAKE ATP-BINDING PROTEIN GGTA"/>
    <property type="match status" value="1"/>
</dbReference>
<evidence type="ECO:0000256" key="1">
    <source>
        <dbReference type="ARBA" id="ARBA00022448"/>
    </source>
</evidence>
<evidence type="ECO:0000256" key="3">
    <source>
        <dbReference type="ARBA" id="ARBA00022840"/>
    </source>
</evidence>
<dbReference type="GO" id="GO:0008643">
    <property type="term" value="P:carbohydrate transport"/>
    <property type="evidence" value="ECO:0007669"/>
    <property type="project" value="InterPro"/>
</dbReference>
<dbReference type="NCBIfam" id="NF008653">
    <property type="entry name" value="PRK11650.1"/>
    <property type="match status" value="1"/>
</dbReference>
<dbReference type="Pfam" id="PF08402">
    <property type="entry name" value="TOBE_2"/>
    <property type="match status" value="1"/>
</dbReference>
<dbReference type="FunFam" id="3.40.50.300:FF:000042">
    <property type="entry name" value="Maltose/maltodextrin ABC transporter, ATP-binding protein"/>
    <property type="match status" value="1"/>
</dbReference>
<dbReference type="InterPro" id="IPR015855">
    <property type="entry name" value="ABC_transpr_MalK-like"/>
</dbReference>
<dbReference type="Gene3D" id="2.40.50.140">
    <property type="entry name" value="Nucleic acid-binding proteins"/>
    <property type="match status" value="1"/>
</dbReference>
<dbReference type="Gene3D" id="3.40.50.300">
    <property type="entry name" value="P-loop containing nucleotide triphosphate hydrolases"/>
    <property type="match status" value="1"/>
</dbReference>
<dbReference type="AlphaFoldDB" id="A0A6I2GML8"/>
<dbReference type="GO" id="GO:0055052">
    <property type="term" value="C:ATP-binding cassette (ABC) transporter complex, substrate-binding subunit-containing"/>
    <property type="evidence" value="ECO:0007669"/>
    <property type="project" value="TreeGrafter"/>
</dbReference>
<evidence type="ECO:0000256" key="2">
    <source>
        <dbReference type="ARBA" id="ARBA00022741"/>
    </source>
</evidence>
<dbReference type="InterPro" id="IPR003439">
    <property type="entry name" value="ABC_transporter-like_ATP-bd"/>
</dbReference>
<dbReference type="InterPro" id="IPR012340">
    <property type="entry name" value="NA-bd_OB-fold"/>
</dbReference>
<keyword evidence="2" id="KW-0547">Nucleotide-binding</keyword>
<dbReference type="GO" id="GO:0140359">
    <property type="term" value="F:ABC-type transporter activity"/>
    <property type="evidence" value="ECO:0007669"/>
    <property type="project" value="InterPro"/>
</dbReference>
<dbReference type="RefSeq" id="WP_153864121.1">
    <property type="nucleotide sequence ID" value="NZ_WJQS01000016.1"/>
</dbReference>